<evidence type="ECO:0000256" key="7">
    <source>
        <dbReference type="RuleBase" id="RU000481"/>
    </source>
</evidence>
<dbReference type="InterPro" id="IPR015421">
    <property type="entry name" value="PyrdxlP-dep_Trfase_major"/>
</dbReference>
<evidence type="ECO:0000256" key="3">
    <source>
        <dbReference type="ARBA" id="ARBA00022576"/>
    </source>
</evidence>
<keyword evidence="4 7" id="KW-0808">Transferase</keyword>
<gene>
    <name evidence="9" type="ORF">CFN78_08590</name>
</gene>
<comment type="cofactor">
    <cofactor evidence="1 7">
        <name>pyridoxal 5'-phosphate</name>
        <dbReference type="ChEBI" id="CHEBI:597326"/>
    </cofactor>
</comment>
<organism evidence="9 10">
    <name type="scientific">Amycolatopsis antarctica</name>
    <dbReference type="NCBI Taxonomy" id="1854586"/>
    <lineage>
        <taxon>Bacteria</taxon>
        <taxon>Bacillati</taxon>
        <taxon>Actinomycetota</taxon>
        <taxon>Actinomycetes</taxon>
        <taxon>Pseudonocardiales</taxon>
        <taxon>Pseudonocardiaceae</taxon>
        <taxon>Amycolatopsis</taxon>
    </lineage>
</organism>
<evidence type="ECO:0000256" key="2">
    <source>
        <dbReference type="ARBA" id="ARBA00007441"/>
    </source>
</evidence>
<sequence>MTGAVTAGPATRSLTSARVDALAPGMLFGLLSEGAKYDAIDLAVGTPAAPDPSPAVVEAACAAIRQGRNQYGLPIGNPDLRRLIAGSLRTPADPDTDITMTVGATEGLAVAMLSIVDPGDEVILLDPCYENFVSAVALAGGVPRFVPLRAPEWRADPAELAAAFGPRTRAIVLNTPNNPTGHVLSREELAEIAELCERWNVAVISDEVYAKFVFDGNEHVSVADLPELRERCVVIGSLSKSHAVSGWRIGYLRAAPALSAALREVHVTVTGVASTPLQHAIAEAAAGDPAFWEPDQDLLAQRDITVEAFTALGARCVPPQGSCYVMADIRPVTTEDCETFAYRLAREAGVLVTPGKYFFAGERHSGDEFVRVAFNRTMSALTEVRDRLTAYAR</sequence>
<keyword evidence="5" id="KW-0663">Pyridoxal phosphate</keyword>
<evidence type="ECO:0000313" key="10">
    <source>
        <dbReference type="Proteomes" id="UP000242444"/>
    </source>
</evidence>
<proteinExistence type="inferred from homology"/>
<dbReference type="AlphaFoldDB" id="A0A263D5C7"/>
<dbReference type="InterPro" id="IPR051326">
    <property type="entry name" value="Kynurenine-oxoglutarate_AT"/>
</dbReference>
<evidence type="ECO:0000256" key="4">
    <source>
        <dbReference type="ARBA" id="ARBA00022679"/>
    </source>
</evidence>
<dbReference type="Gene3D" id="3.40.640.10">
    <property type="entry name" value="Type I PLP-dependent aspartate aminotransferase-like (Major domain)"/>
    <property type="match status" value="1"/>
</dbReference>
<dbReference type="PROSITE" id="PS00105">
    <property type="entry name" value="AA_TRANSFER_CLASS_1"/>
    <property type="match status" value="1"/>
</dbReference>
<comment type="caution">
    <text evidence="9">The sequence shown here is derived from an EMBL/GenBank/DDBJ whole genome shotgun (WGS) entry which is preliminary data.</text>
</comment>
<dbReference type="EMBL" id="NKYE01000004">
    <property type="protein sequence ID" value="OZM73581.1"/>
    <property type="molecule type" value="Genomic_DNA"/>
</dbReference>
<dbReference type="EC" id="2.6.1.-" evidence="7"/>
<evidence type="ECO:0000259" key="8">
    <source>
        <dbReference type="Pfam" id="PF00155"/>
    </source>
</evidence>
<dbReference type="InterPro" id="IPR015424">
    <property type="entry name" value="PyrdxlP-dep_Trfase"/>
</dbReference>
<dbReference type="PANTHER" id="PTHR43807">
    <property type="entry name" value="FI04487P"/>
    <property type="match status" value="1"/>
</dbReference>
<dbReference type="InParanoid" id="A0A263D5C7"/>
<protein>
    <recommendedName>
        <fullName evidence="7">Aminotransferase</fullName>
        <ecNumber evidence="7">2.6.1.-</ecNumber>
    </recommendedName>
</protein>
<keyword evidence="6" id="KW-0045">Antibiotic biosynthesis</keyword>
<dbReference type="SUPFAM" id="SSF53383">
    <property type="entry name" value="PLP-dependent transferases"/>
    <property type="match status" value="1"/>
</dbReference>
<dbReference type="OrthoDB" id="9763453at2"/>
<dbReference type="InterPro" id="IPR004838">
    <property type="entry name" value="NHTrfase_class1_PyrdxlP-BS"/>
</dbReference>
<evidence type="ECO:0000256" key="5">
    <source>
        <dbReference type="ARBA" id="ARBA00022898"/>
    </source>
</evidence>
<dbReference type="GO" id="GO:0030170">
    <property type="term" value="F:pyridoxal phosphate binding"/>
    <property type="evidence" value="ECO:0007669"/>
    <property type="project" value="InterPro"/>
</dbReference>
<feature type="domain" description="Aminotransferase class I/classII large" evidence="8">
    <location>
        <begin position="38"/>
        <end position="388"/>
    </location>
</feature>
<dbReference type="GO" id="GO:0017000">
    <property type="term" value="P:antibiotic biosynthetic process"/>
    <property type="evidence" value="ECO:0007669"/>
    <property type="project" value="UniProtKB-KW"/>
</dbReference>
<dbReference type="InterPro" id="IPR004839">
    <property type="entry name" value="Aminotransferase_I/II_large"/>
</dbReference>
<dbReference type="GO" id="GO:0016212">
    <property type="term" value="F:kynurenine-oxoglutarate transaminase activity"/>
    <property type="evidence" value="ECO:0007669"/>
    <property type="project" value="TreeGrafter"/>
</dbReference>
<accession>A0A263D5C7</accession>
<keyword evidence="3 7" id="KW-0032">Aminotransferase</keyword>
<evidence type="ECO:0000256" key="6">
    <source>
        <dbReference type="ARBA" id="ARBA00023194"/>
    </source>
</evidence>
<comment type="similarity">
    <text evidence="2 7">Belongs to the class-I pyridoxal-phosphate-dependent aminotransferase family.</text>
</comment>
<dbReference type="PANTHER" id="PTHR43807:SF20">
    <property type="entry name" value="FI04487P"/>
    <property type="match status" value="1"/>
</dbReference>
<dbReference type="InterPro" id="IPR015422">
    <property type="entry name" value="PyrdxlP-dep_Trfase_small"/>
</dbReference>
<dbReference type="GO" id="GO:0005737">
    <property type="term" value="C:cytoplasm"/>
    <property type="evidence" value="ECO:0007669"/>
    <property type="project" value="TreeGrafter"/>
</dbReference>
<dbReference type="CDD" id="cd00609">
    <property type="entry name" value="AAT_like"/>
    <property type="match status" value="1"/>
</dbReference>
<dbReference type="RefSeq" id="WP_094862098.1">
    <property type="nucleotide sequence ID" value="NZ_NKYE01000004.1"/>
</dbReference>
<name>A0A263D5C7_9PSEU</name>
<keyword evidence="10" id="KW-1185">Reference proteome</keyword>
<reference evidence="9 10" key="1">
    <citation type="submission" date="2017-07" db="EMBL/GenBank/DDBJ databases">
        <title>Amycolatopsis antarcticus sp. nov., isolated from the surface of an Antarcticus brown macroalga.</title>
        <authorList>
            <person name="Wang J."/>
            <person name="Leiva S."/>
            <person name="Huang J."/>
            <person name="Huang Y."/>
        </authorList>
    </citation>
    <scope>NUCLEOTIDE SEQUENCE [LARGE SCALE GENOMIC DNA]</scope>
    <source>
        <strain evidence="9 10">AU-G6</strain>
    </source>
</reference>
<dbReference type="Pfam" id="PF00155">
    <property type="entry name" value="Aminotran_1_2"/>
    <property type="match status" value="1"/>
</dbReference>
<dbReference type="FunFam" id="3.40.640.10:FF:000033">
    <property type="entry name" value="Aspartate aminotransferase"/>
    <property type="match status" value="1"/>
</dbReference>
<evidence type="ECO:0000313" key="9">
    <source>
        <dbReference type="EMBL" id="OZM73581.1"/>
    </source>
</evidence>
<evidence type="ECO:0000256" key="1">
    <source>
        <dbReference type="ARBA" id="ARBA00001933"/>
    </source>
</evidence>
<dbReference type="Proteomes" id="UP000242444">
    <property type="component" value="Unassembled WGS sequence"/>
</dbReference>
<dbReference type="Gene3D" id="3.90.1150.10">
    <property type="entry name" value="Aspartate Aminotransferase, domain 1"/>
    <property type="match status" value="1"/>
</dbReference>